<protein>
    <submittedName>
        <fullName evidence="1">DsrE family protein</fullName>
    </submittedName>
</protein>
<name>A0ABT0PGP4_9GAMM</name>
<organism evidence="1 2">
    <name type="scientific">Parendozoicomonas callyspongiae</name>
    <dbReference type="NCBI Taxonomy" id="2942213"/>
    <lineage>
        <taxon>Bacteria</taxon>
        <taxon>Pseudomonadati</taxon>
        <taxon>Pseudomonadota</taxon>
        <taxon>Gammaproteobacteria</taxon>
        <taxon>Oceanospirillales</taxon>
        <taxon>Endozoicomonadaceae</taxon>
        <taxon>Parendozoicomonas</taxon>
    </lineage>
</organism>
<dbReference type="EMBL" id="JAMFLX010000014">
    <property type="protein sequence ID" value="MCL6270518.1"/>
    <property type="molecule type" value="Genomic_DNA"/>
</dbReference>
<dbReference type="InterPro" id="IPR027396">
    <property type="entry name" value="DsrEFH-like"/>
</dbReference>
<dbReference type="InterPro" id="IPR003787">
    <property type="entry name" value="Sulphur_relay_DsrE/F-like"/>
</dbReference>
<comment type="caution">
    <text evidence="1">The sequence shown here is derived from an EMBL/GenBank/DDBJ whole genome shotgun (WGS) entry which is preliminary data.</text>
</comment>
<gene>
    <name evidence="1" type="ORF">M3P05_11350</name>
</gene>
<dbReference type="RefSeq" id="WP_249699754.1">
    <property type="nucleotide sequence ID" value="NZ_JAMFLX010000014.1"/>
</dbReference>
<dbReference type="SUPFAM" id="SSF75169">
    <property type="entry name" value="DsrEFH-like"/>
    <property type="match status" value="1"/>
</dbReference>
<dbReference type="Gene3D" id="3.40.1260.10">
    <property type="entry name" value="DsrEFH-like"/>
    <property type="match status" value="1"/>
</dbReference>
<evidence type="ECO:0000313" key="2">
    <source>
        <dbReference type="Proteomes" id="UP001203338"/>
    </source>
</evidence>
<sequence length="137" mass="15362">MSISLTFALMDAPYESSRTVTALRLIDIAARRGYDLKIFAYEGAVALAYKDQAAHANIVHKHDIEEENHPLPHKWIESLHETAVQHKGSIEWVNCDICGDERGIDNYVECTRGGTHVDFWQFVSSTDNTLVIGTTTT</sequence>
<dbReference type="Proteomes" id="UP001203338">
    <property type="component" value="Unassembled WGS sequence"/>
</dbReference>
<keyword evidence="2" id="KW-1185">Reference proteome</keyword>
<reference evidence="1 2" key="1">
    <citation type="submission" date="2022-05" db="EMBL/GenBank/DDBJ databases">
        <authorList>
            <person name="Park J.-S."/>
        </authorList>
    </citation>
    <scope>NUCLEOTIDE SEQUENCE [LARGE SCALE GENOMIC DNA]</scope>
    <source>
        <strain evidence="1 2">2012CJ34-2</strain>
    </source>
</reference>
<proteinExistence type="predicted"/>
<accession>A0ABT0PGP4</accession>
<evidence type="ECO:0000313" key="1">
    <source>
        <dbReference type="EMBL" id="MCL6270518.1"/>
    </source>
</evidence>
<dbReference type="Pfam" id="PF02635">
    <property type="entry name" value="DsrE"/>
    <property type="match status" value="1"/>
</dbReference>